<dbReference type="PROSITE" id="PS50280">
    <property type="entry name" value="SET"/>
    <property type="match status" value="1"/>
</dbReference>
<dbReference type="SUPFAM" id="SSF82199">
    <property type="entry name" value="SET domain"/>
    <property type="match status" value="1"/>
</dbReference>
<evidence type="ECO:0000256" key="1">
    <source>
        <dbReference type="ARBA" id="ARBA00004123"/>
    </source>
</evidence>
<evidence type="ECO:0000256" key="2">
    <source>
        <dbReference type="ARBA" id="ARBA00012182"/>
    </source>
</evidence>
<keyword evidence="18" id="KW-1185">Reference proteome</keyword>
<feature type="compositionally biased region" description="Basic and acidic residues" evidence="14">
    <location>
        <begin position="811"/>
        <end position="825"/>
    </location>
</feature>
<feature type="domain" description="SET" evidence="15">
    <location>
        <begin position="1522"/>
        <end position="1639"/>
    </location>
</feature>
<dbReference type="FunFam" id="2.170.270.10:FF:000010">
    <property type="entry name" value="Histone-lysine N-methyltransferase"/>
    <property type="match status" value="1"/>
</dbReference>
<feature type="compositionally biased region" description="Basic and acidic residues" evidence="14">
    <location>
        <begin position="832"/>
        <end position="844"/>
    </location>
</feature>
<comment type="catalytic activity">
    <reaction evidence="13">
        <text>N(6),N(6)-dimethyl-L-lysyl(4)-[histone H3] + S-adenosyl-L-methionine = N(6),N(6),N(6)-trimethyl-L-lysyl(4)-[histone H3] + S-adenosyl-L-homocysteine + H(+)</text>
        <dbReference type="Rhea" id="RHEA:60272"/>
        <dbReference type="Rhea" id="RHEA-COMP:15537"/>
        <dbReference type="Rhea" id="RHEA-COMP:15540"/>
        <dbReference type="ChEBI" id="CHEBI:15378"/>
        <dbReference type="ChEBI" id="CHEBI:57856"/>
        <dbReference type="ChEBI" id="CHEBI:59789"/>
        <dbReference type="ChEBI" id="CHEBI:61961"/>
        <dbReference type="ChEBI" id="CHEBI:61976"/>
    </reaction>
</comment>
<dbReference type="SMART" id="SM01291">
    <property type="entry name" value="N-SET"/>
    <property type="match status" value="1"/>
</dbReference>
<evidence type="ECO:0000313" key="18">
    <source>
        <dbReference type="Proteomes" id="UP001153620"/>
    </source>
</evidence>
<dbReference type="PROSITE" id="PS50868">
    <property type="entry name" value="POST_SET"/>
    <property type="match status" value="1"/>
</dbReference>
<reference evidence="17" key="1">
    <citation type="submission" date="2022-01" db="EMBL/GenBank/DDBJ databases">
        <authorList>
            <person name="King R."/>
        </authorList>
    </citation>
    <scope>NUCLEOTIDE SEQUENCE</scope>
</reference>
<dbReference type="GO" id="GO:0140999">
    <property type="term" value="F:histone H3K4 trimethyltransferase activity"/>
    <property type="evidence" value="ECO:0007669"/>
    <property type="project" value="UniProtKB-EC"/>
</dbReference>
<protein>
    <recommendedName>
        <fullName evidence="2">[histone H3]-lysine(4) N-trimethyltransferase</fullName>
        <ecNumber evidence="2">2.1.1.354</ecNumber>
    </recommendedName>
</protein>
<feature type="region of interest" description="Disordered" evidence="14">
    <location>
        <begin position="1289"/>
        <end position="1326"/>
    </location>
</feature>
<dbReference type="PANTHER" id="PTHR45814:SF2">
    <property type="entry name" value="HISTONE-LYSINE N-METHYLTRANSFERASE SETD1"/>
    <property type="match status" value="1"/>
</dbReference>
<keyword evidence="10" id="KW-0539">Nucleus</keyword>
<reference evidence="17" key="2">
    <citation type="submission" date="2022-10" db="EMBL/GenBank/DDBJ databases">
        <authorList>
            <consortium name="ENA_rothamsted_submissions"/>
            <consortium name="culmorum"/>
            <person name="King R."/>
        </authorList>
    </citation>
    <scope>NUCLEOTIDE SEQUENCE</scope>
</reference>
<feature type="compositionally biased region" description="Low complexity" evidence="14">
    <location>
        <begin position="854"/>
        <end position="872"/>
    </location>
</feature>
<evidence type="ECO:0000256" key="12">
    <source>
        <dbReference type="ARBA" id="ARBA00047583"/>
    </source>
</evidence>
<dbReference type="InterPro" id="IPR024657">
    <property type="entry name" value="COMPASS_Set1_N-SET"/>
</dbReference>
<dbReference type="GO" id="GO:0003723">
    <property type="term" value="F:RNA binding"/>
    <property type="evidence" value="ECO:0007669"/>
    <property type="project" value="UniProtKB-KW"/>
</dbReference>
<dbReference type="GO" id="GO:0032259">
    <property type="term" value="P:methylation"/>
    <property type="evidence" value="ECO:0007669"/>
    <property type="project" value="UniProtKB-KW"/>
</dbReference>
<dbReference type="Pfam" id="PF00856">
    <property type="entry name" value="SET"/>
    <property type="match status" value="1"/>
</dbReference>
<dbReference type="SMART" id="SM00317">
    <property type="entry name" value="SET"/>
    <property type="match status" value="1"/>
</dbReference>
<feature type="compositionally biased region" description="Low complexity" evidence="14">
    <location>
        <begin position="492"/>
        <end position="513"/>
    </location>
</feature>
<dbReference type="InterPro" id="IPR003616">
    <property type="entry name" value="Post-SET_dom"/>
</dbReference>
<feature type="region of interest" description="Disordered" evidence="14">
    <location>
        <begin position="580"/>
        <end position="600"/>
    </location>
</feature>
<comment type="subcellular location">
    <subcellularLocation>
        <location evidence="1">Nucleus</location>
    </subcellularLocation>
</comment>
<evidence type="ECO:0000256" key="3">
    <source>
        <dbReference type="ARBA" id="ARBA00022603"/>
    </source>
</evidence>
<evidence type="ECO:0000259" key="16">
    <source>
        <dbReference type="PROSITE" id="PS50868"/>
    </source>
</evidence>
<keyword evidence="8" id="KW-0805">Transcription regulation</keyword>
<accession>A0A9N9WVI2</accession>
<feature type="compositionally biased region" description="Basic and acidic residues" evidence="14">
    <location>
        <begin position="514"/>
        <end position="528"/>
    </location>
</feature>
<evidence type="ECO:0000313" key="17">
    <source>
        <dbReference type="EMBL" id="CAG9807581.1"/>
    </source>
</evidence>
<dbReference type="Gene3D" id="3.30.70.330">
    <property type="match status" value="1"/>
</dbReference>
<dbReference type="GO" id="GO:0048188">
    <property type="term" value="C:Set1C/COMPASS complex"/>
    <property type="evidence" value="ECO:0007669"/>
    <property type="project" value="InterPro"/>
</dbReference>
<dbReference type="Proteomes" id="UP001153620">
    <property type="component" value="Chromosome 3"/>
</dbReference>
<feature type="compositionally biased region" description="Basic and acidic residues" evidence="14">
    <location>
        <begin position="1110"/>
        <end position="1120"/>
    </location>
</feature>
<name>A0A9N9WVI2_9DIPT</name>
<proteinExistence type="predicted"/>
<comment type="catalytic activity">
    <reaction evidence="12">
        <text>N(6)-methyl-L-lysyl(4)-[histone H3] + S-adenosyl-L-methionine = N(6),N(6)-dimethyl-L-lysyl(4)-[histone H3] + S-adenosyl-L-homocysteine + H(+)</text>
        <dbReference type="Rhea" id="RHEA:60268"/>
        <dbReference type="Rhea" id="RHEA-COMP:15540"/>
        <dbReference type="Rhea" id="RHEA-COMP:15543"/>
        <dbReference type="ChEBI" id="CHEBI:15378"/>
        <dbReference type="ChEBI" id="CHEBI:57856"/>
        <dbReference type="ChEBI" id="CHEBI:59789"/>
        <dbReference type="ChEBI" id="CHEBI:61929"/>
        <dbReference type="ChEBI" id="CHEBI:61976"/>
    </reaction>
</comment>
<organism evidence="17 18">
    <name type="scientific">Chironomus riparius</name>
    <dbReference type="NCBI Taxonomy" id="315576"/>
    <lineage>
        <taxon>Eukaryota</taxon>
        <taxon>Metazoa</taxon>
        <taxon>Ecdysozoa</taxon>
        <taxon>Arthropoda</taxon>
        <taxon>Hexapoda</taxon>
        <taxon>Insecta</taxon>
        <taxon>Pterygota</taxon>
        <taxon>Neoptera</taxon>
        <taxon>Endopterygota</taxon>
        <taxon>Diptera</taxon>
        <taxon>Nematocera</taxon>
        <taxon>Chironomoidea</taxon>
        <taxon>Chironomidae</taxon>
        <taxon>Chironominae</taxon>
        <taxon>Chironomus</taxon>
    </lineage>
</organism>
<feature type="compositionally biased region" description="Low complexity" evidence="14">
    <location>
        <begin position="1215"/>
        <end position="1231"/>
    </location>
</feature>
<dbReference type="InterPro" id="IPR001214">
    <property type="entry name" value="SET_dom"/>
</dbReference>
<dbReference type="SUPFAM" id="SSF54928">
    <property type="entry name" value="RNA-binding domain, RBD"/>
    <property type="match status" value="1"/>
</dbReference>
<dbReference type="InterPro" id="IPR044570">
    <property type="entry name" value="Set1-like"/>
</dbReference>
<evidence type="ECO:0000259" key="15">
    <source>
        <dbReference type="PROSITE" id="PS50280"/>
    </source>
</evidence>
<feature type="compositionally biased region" description="Basic and acidic residues" evidence="14">
    <location>
        <begin position="1040"/>
        <end position="1050"/>
    </location>
</feature>
<evidence type="ECO:0000256" key="6">
    <source>
        <dbReference type="ARBA" id="ARBA00022853"/>
    </source>
</evidence>
<feature type="region of interest" description="Disordered" evidence="14">
    <location>
        <begin position="811"/>
        <end position="1188"/>
    </location>
</feature>
<feature type="region of interest" description="Disordered" evidence="14">
    <location>
        <begin position="762"/>
        <end position="784"/>
    </location>
</feature>
<dbReference type="EC" id="2.1.1.354" evidence="2"/>
<sequence>MNGSGERISTPNAGLAAKTCSTLRNYKLLVDPFLTGKKEPKVYRYDGILVNEQPTTVIVRDPRKRISTLGKLQADLPVPRLTIDKDYVGEPPAIEITITNLNDNVDRNFLTDMLQKAGFQVDEITIFYHPENNKHLGLARVILKSSRQMRMCVEKFNNKSVMGKIICVFHDPFGETGKRMVEEMTTEKKPTVVPALPMQDVPKLPLVDFPSFEVKLPLEQPPIMDDKYWATNSNSSKYKDPKEDWETSRDYEYNRSSSSKYDDDYRGSSKYDKRKDRDYGSRYPRDRDDSRDRERHRRDRERGYRSKDDYRERDRERHRKDRDYYEYSSRGEKDRYGYSSKNYSRSESYSSTATTEIPYSNYESYGSYSNYNNYGSSYPPYQSNWAPPPPPKEDEISPPKPPPEPPRDDDFKDDKMNDKSEDCEATVDLDTRIAMLFKTKSFGPEVPSLFNLDDDSENIKEEETVDSKSNECKELQNKLKSHLNLDDEDSSISKSSSIAHNNNNNNNNSSNSKNDLKCRKIKTEKISDVEDGEVNDAESKTSSTNESTISSMPPSPFQTRVSFKINRKFIKTNVLRKRSKEKKLKVDSGASDISSSEDELIAKGSYSPALPAKIKDDDQMSLSSLSSTEPIKQEPEIKTELKDLEASAAYMYGFSSYPSYYYQQQSFNHFQQPQWQYDASGYYPSYKKEEKDKGNDDPHEAACKKVIDKIIQELKQILKKDFNKRMIENTAYKKYEAWWDEQERNKNTRNYPQIQMQQPIEIAEPTPPPPVLNPSLPLSRDPLLDSYHQQSGSLGILRNFRIQRIKREPVTTNIKKNESSRRKSDDEDDEDMVHGSDSEKEDITPSKQSTRKISSSSSSSSSSSESENAESSSSDDEEEEEQAQEHAYSSDTASFISDDDISIKKSATPIKKDKENNRIYSDSESDESDGIVDIPKPAVKQKMKIYSDSEDDEEMSQTDIKKSTSSEDREKTPDDGNKTPIHPAESDSDFFNDEVMSKPPRTPGRQTSSDDQIEIKDVKSSKDIKEIRKKSPSPQPVKKQSSDFTDRIYSDSEEEREYQERVRRNTEWMEQIEREAKEEFEKQRKIKEQHKDDPMSTDTSRPASPVIKKKTLDIYKKSSYDEPTTPSTSLPPPTPGINLKLPDSDLLPISKSSSQDLVNDQTIKKKRGRPKGSLGKPKEGKDKKIKNGAVTKIISDEKLFAQPQNLKPELDQKFSLKLSPSSSSDGGSSQASLVAMEHCYSLPPSASQSTSSSPNQEVIQAVRSLDHDHGYYGKIDTPIPLQSIQPAQLEEQGKKEVTQIGARPVGRPRKDPNAPKAQYNKRDKNQSLIMEKPKIKVKEKEIIVDAKEHQLLVDNFVPVARYNKRPNTDEFDVLCRFLTQGIDQEDVDYMKRAYTYLIQNDIPGTELLHQVHWVDHCSTDRSFVPSAPKKRRRDDFPELREHVTGCARTEGFYKIDSKEKAHYKYHHLKGTVAGSHLETAKVAKMQNASREARSNQRRLLTAFGGATESDLLKFNQLKFRKKQLKFAKSAIHDWGLFAMEPIAADEMVIEYVGQMVRPSVADLRETKYEAIGIGSSYLFRIDLETIIDATKCGNLARFINHSCNPNCYAKVITIESEKKIVIYSKQPIGVNEEITYDYKFPLEDEKIPCLCGAQGCRGTLN</sequence>
<dbReference type="CDD" id="cd19169">
    <property type="entry name" value="SET_SETD1"/>
    <property type="match status" value="1"/>
</dbReference>
<evidence type="ECO:0000256" key="9">
    <source>
        <dbReference type="ARBA" id="ARBA00023163"/>
    </source>
</evidence>
<dbReference type="InterPro" id="IPR035979">
    <property type="entry name" value="RBD_domain_sf"/>
</dbReference>
<dbReference type="PANTHER" id="PTHR45814">
    <property type="entry name" value="HISTONE-LYSINE N-METHYLTRANSFERASE SETD1"/>
    <property type="match status" value="1"/>
</dbReference>
<comment type="catalytic activity">
    <reaction evidence="11">
        <text>L-lysyl(4)-[histone H3] + 3 S-adenosyl-L-methionine = N(6),N(6),N(6)-trimethyl-L-lysyl(4)-[histone H3] + 3 S-adenosyl-L-homocysteine + 3 H(+)</text>
        <dbReference type="Rhea" id="RHEA:60260"/>
        <dbReference type="Rhea" id="RHEA-COMP:15537"/>
        <dbReference type="Rhea" id="RHEA-COMP:15547"/>
        <dbReference type="ChEBI" id="CHEBI:15378"/>
        <dbReference type="ChEBI" id="CHEBI:29969"/>
        <dbReference type="ChEBI" id="CHEBI:57856"/>
        <dbReference type="ChEBI" id="CHEBI:59789"/>
        <dbReference type="ChEBI" id="CHEBI:61961"/>
        <dbReference type="EC" id="2.1.1.354"/>
    </reaction>
</comment>
<keyword evidence="6" id="KW-0156">Chromatin regulator</keyword>
<feature type="compositionally biased region" description="Basic and acidic residues" evidence="14">
    <location>
        <begin position="300"/>
        <end position="336"/>
    </location>
</feature>
<feature type="compositionally biased region" description="Low complexity" evidence="14">
    <location>
        <begin position="338"/>
        <end position="351"/>
    </location>
</feature>
<dbReference type="Gene3D" id="2.170.270.10">
    <property type="entry name" value="SET domain"/>
    <property type="match status" value="1"/>
</dbReference>
<feature type="region of interest" description="Disordered" evidence="14">
    <location>
        <begin position="225"/>
        <end position="427"/>
    </location>
</feature>
<feature type="region of interest" description="Disordered" evidence="14">
    <location>
        <begin position="1211"/>
        <end position="1231"/>
    </location>
</feature>
<evidence type="ECO:0000256" key="8">
    <source>
        <dbReference type="ARBA" id="ARBA00023015"/>
    </source>
</evidence>
<dbReference type="EMBL" id="OU895879">
    <property type="protein sequence ID" value="CAG9807581.1"/>
    <property type="molecule type" value="Genomic_DNA"/>
</dbReference>
<feature type="compositionally biased region" description="Basic and acidic residues" evidence="14">
    <location>
        <begin position="457"/>
        <end position="477"/>
    </location>
</feature>
<evidence type="ECO:0000256" key="4">
    <source>
        <dbReference type="ARBA" id="ARBA00022679"/>
    </source>
</evidence>
<feature type="compositionally biased region" description="Low complexity" evidence="14">
    <location>
        <begin position="358"/>
        <end position="384"/>
    </location>
</feature>
<feature type="compositionally biased region" description="Basic and acidic residues" evidence="14">
    <location>
        <begin position="1013"/>
        <end position="1026"/>
    </location>
</feature>
<evidence type="ECO:0000256" key="13">
    <source>
        <dbReference type="ARBA" id="ARBA00049129"/>
    </source>
</evidence>
<feature type="compositionally biased region" description="Basic and acidic residues" evidence="14">
    <location>
        <begin position="959"/>
        <end position="977"/>
    </location>
</feature>
<feature type="compositionally biased region" description="Polar residues" evidence="14">
    <location>
        <begin position="1150"/>
        <end position="1161"/>
    </location>
</feature>
<feature type="compositionally biased region" description="Basic and acidic residues" evidence="14">
    <location>
        <begin position="260"/>
        <end position="293"/>
    </location>
</feature>
<feature type="compositionally biased region" description="Polar residues" evidence="14">
    <location>
        <begin position="540"/>
        <end position="558"/>
    </location>
</feature>
<dbReference type="Pfam" id="PF11764">
    <property type="entry name" value="N-SET"/>
    <property type="match status" value="1"/>
</dbReference>
<gene>
    <name evidence="17" type="ORF">CHIRRI_LOCUS10427</name>
</gene>
<evidence type="ECO:0000256" key="11">
    <source>
        <dbReference type="ARBA" id="ARBA00047571"/>
    </source>
</evidence>
<dbReference type="SMART" id="SM00508">
    <property type="entry name" value="PostSET"/>
    <property type="match status" value="1"/>
</dbReference>
<dbReference type="InterPro" id="IPR012677">
    <property type="entry name" value="Nucleotide-bd_a/b_plait_sf"/>
</dbReference>
<feature type="region of interest" description="Disordered" evidence="14">
    <location>
        <begin position="443"/>
        <end position="558"/>
    </location>
</feature>
<feature type="compositionally biased region" description="Basic and acidic residues" evidence="14">
    <location>
        <begin position="405"/>
        <end position="422"/>
    </location>
</feature>
<keyword evidence="3" id="KW-0489">Methyltransferase</keyword>
<keyword evidence="5" id="KW-0949">S-adenosyl-L-methionine</keyword>
<feature type="compositionally biased region" description="Basic and acidic residues" evidence="14">
    <location>
        <begin position="237"/>
        <end position="253"/>
    </location>
</feature>
<keyword evidence="9" id="KW-0804">Transcription</keyword>
<dbReference type="InterPro" id="IPR037841">
    <property type="entry name" value="SET_SETD1A/B"/>
</dbReference>
<feature type="compositionally biased region" description="Acidic residues" evidence="14">
    <location>
        <begin position="873"/>
        <end position="882"/>
    </location>
</feature>
<feature type="compositionally biased region" description="Low complexity" evidence="14">
    <location>
        <begin position="773"/>
        <end position="784"/>
    </location>
</feature>
<evidence type="ECO:0000256" key="5">
    <source>
        <dbReference type="ARBA" id="ARBA00022691"/>
    </source>
</evidence>
<evidence type="ECO:0000256" key="7">
    <source>
        <dbReference type="ARBA" id="ARBA00022884"/>
    </source>
</evidence>
<evidence type="ECO:0000256" key="10">
    <source>
        <dbReference type="ARBA" id="ARBA00023242"/>
    </source>
</evidence>
<feature type="domain" description="Post-SET" evidence="16">
    <location>
        <begin position="1645"/>
        <end position="1661"/>
    </location>
</feature>
<evidence type="ECO:0000256" key="14">
    <source>
        <dbReference type="SAM" id="MobiDB-lite"/>
    </source>
</evidence>
<keyword evidence="4" id="KW-0808">Transferase</keyword>
<dbReference type="OrthoDB" id="308383at2759"/>
<keyword evidence="7" id="KW-0694">RNA-binding</keyword>
<dbReference type="InterPro" id="IPR046341">
    <property type="entry name" value="SET_dom_sf"/>
</dbReference>
<feature type="compositionally biased region" description="Basic and acidic residues" evidence="14">
    <location>
        <begin position="1058"/>
        <end position="1083"/>
    </location>
</feature>